<proteinExistence type="inferred from homology"/>
<evidence type="ECO:0000256" key="2">
    <source>
        <dbReference type="ARBA" id="ARBA00007430"/>
    </source>
</evidence>
<comment type="similarity">
    <text evidence="2">Belongs to the polysaccharide synthase family.</text>
</comment>
<dbReference type="PATRIC" id="fig|502682.8.peg.2141"/>
<dbReference type="STRING" id="502682.BMF35_a1104"/>
<evidence type="ECO:0000256" key="1">
    <source>
        <dbReference type="ARBA" id="ARBA00004651"/>
    </source>
</evidence>
<keyword evidence="6" id="KW-0472">Membrane</keyword>
<reference evidence="7 8" key="1">
    <citation type="submission" date="2015-04" db="EMBL/GenBank/DDBJ databases">
        <title>The draft genome sequence of Erythrobacr gangjinensis K7-2.</title>
        <authorList>
            <person name="Zhuang L."/>
            <person name="Liu Y."/>
            <person name="Shao Z."/>
        </authorList>
    </citation>
    <scope>NUCLEOTIDE SEQUENCE [LARGE SCALE GENOMIC DNA]</scope>
    <source>
        <strain evidence="7 8">K7-2</strain>
    </source>
</reference>
<accession>A0A0G9MMG0</accession>
<keyword evidence="4" id="KW-0812">Transmembrane</keyword>
<dbReference type="CDD" id="cd13127">
    <property type="entry name" value="MATE_tuaB_like"/>
    <property type="match status" value="1"/>
</dbReference>
<evidence type="ECO:0000256" key="6">
    <source>
        <dbReference type="ARBA" id="ARBA00023136"/>
    </source>
</evidence>
<dbReference type="PANTHER" id="PTHR30250:SF10">
    <property type="entry name" value="LIPOPOLYSACCHARIDE BIOSYNTHESIS PROTEIN WZXC"/>
    <property type="match status" value="1"/>
</dbReference>
<protein>
    <submittedName>
        <fullName evidence="7">Capsule biosynthesis protein CapK</fullName>
    </submittedName>
</protein>
<keyword evidence="3" id="KW-1003">Cell membrane</keyword>
<organism evidence="7 8">
    <name type="scientific">Aurantiacibacter gangjinensis</name>
    <dbReference type="NCBI Taxonomy" id="502682"/>
    <lineage>
        <taxon>Bacteria</taxon>
        <taxon>Pseudomonadati</taxon>
        <taxon>Pseudomonadota</taxon>
        <taxon>Alphaproteobacteria</taxon>
        <taxon>Sphingomonadales</taxon>
        <taxon>Erythrobacteraceae</taxon>
        <taxon>Aurantiacibacter</taxon>
    </lineage>
</organism>
<dbReference type="OrthoDB" id="7605542at2"/>
<evidence type="ECO:0000313" key="7">
    <source>
        <dbReference type="EMBL" id="KLE31882.1"/>
    </source>
</evidence>
<sequence>MTASMRDSVKRAVMWRSGSQVAAQVVAWGSTLIVIRILDPADYGLFAMTQVVMVFLSFLGGFGFASSLIQDRELTEQKIRQAFGLLLLINGGLALAQVLLAPLAAAYYRTPDVTALLRVQALIYLATPFIALPEVLLTREMDFRRPAIANITATFVSAGVALFCALSDFGVWTLIFAPIAAFWTRAAALMIAARFAYLPSFRLKGARKMFDFGILLLAGHFFWVVLTQADIFIAGRALELAQVGFYAEAMFLTGIIAHKLVPALNEVAFPAYSQLQDDLPALRFSFLKAVRLVMLAVCPIYFGLAVTSTEAVHLLLGEKWLPLAPIVTVLALAMPAVTLHTMFAPAVNALGHPRISMFASLCGAAVMPLAFLLAVPFGPIGLAWVWVAAFPLVPLTAFLLSRRLLGIGAADLLRAVAPALGASAAMALPVMALGEALGHWPGVLRLAAMVSAGAAIYGGLLYLFARATLLDVVDLLFRRKAPVVQPAE</sequence>
<comment type="caution">
    <text evidence="7">The sequence shown here is derived from an EMBL/GenBank/DDBJ whole genome shotgun (WGS) entry which is preliminary data.</text>
</comment>
<dbReference type="Proteomes" id="UP000053070">
    <property type="component" value="Unassembled WGS sequence"/>
</dbReference>
<dbReference type="EMBL" id="LBHC01000002">
    <property type="protein sequence ID" value="KLE31882.1"/>
    <property type="molecule type" value="Genomic_DNA"/>
</dbReference>
<dbReference type="PANTHER" id="PTHR30250">
    <property type="entry name" value="PST FAMILY PREDICTED COLANIC ACID TRANSPORTER"/>
    <property type="match status" value="1"/>
</dbReference>
<name>A0A0G9MMG0_9SPHN</name>
<gene>
    <name evidence="7" type="ORF">AAW01_10490</name>
</gene>
<keyword evidence="5" id="KW-1133">Transmembrane helix</keyword>
<dbReference type="KEGG" id="egn:BMF35_a1104"/>
<dbReference type="RefSeq" id="WP_047007233.1">
    <property type="nucleotide sequence ID" value="NZ_CP018097.1"/>
</dbReference>
<evidence type="ECO:0000256" key="5">
    <source>
        <dbReference type="ARBA" id="ARBA00022989"/>
    </source>
</evidence>
<evidence type="ECO:0000256" key="3">
    <source>
        <dbReference type="ARBA" id="ARBA00022475"/>
    </source>
</evidence>
<evidence type="ECO:0000256" key="4">
    <source>
        <dbReference type="ARBA" id="ARBA00022692"/>
    </source>
</evidence>
<keyword evidence="8" id="KW-1185">Reference proteome</keyword>
<evidence type="ECO:0000313" key="8">
    <source>
        <dbReference type="Proteomes" id="UP000053070"/>
    </source>
</evidence>
<dbReference type="GO" id="GO:0005886">
    <property type="term" value="C:plasma membrane"/>
    <property type="evidence" value="ECO:0007669"/>
    <property type="project" value="UniProtKB-SubCell"/>
</dbReference>
<dbReference type="InterPro" id="IPR050833">
    <property type="entry name" value="Poly_Biosynth_Transport"/>
</dbReference>
<dbReference type="Pfam" id="PF13440">
    <property type="entry name" value="Polysacc_synt_3"/>
    <property type="match status" value="1"/>
</dbReference>
<comment type="subcellular location">
    <subcellularLocation>
        <location evidence="1">Cell membrane</location>
        <topology evidence="1">Multi-pass membrane protein</topology>
    </subcellularLocation>
</comment>
<dbReference type="AlphaFoldDB" id="A0A0G9MMG0"/>